<accession>A0A8G1GLR9</accession>
<sequence length="83" mass="10022">MEKLIPLVHLNDRTSFLSSRLLDFLLKHNTLLHYYQSHLPFKLYFKEIYYITLKIILRSFLEFNHTYSVIISLLVSPDFLNTM</sequence>
<proteinExistence type="predicted"/>
<evidence type="ECO:0000313" key="1">
    <source>
        <dbReference type="EMBL" id="QZA75364.1"/>
    </source>
</evidence>
<gene>
    <name evidence="1" type="primary">10K</name>
</gene>
<name>A0A8G1GLR9_9VIRU</name>
<reference evidence="1" key="1">
    <citation type="submission" date="2021-04" db="EMBL/GenBank/DDBJ databases">
        <title>Plant Virus Collection isolate.</title>
        <authorList>
            <person name="Knierim D."/>
            <person name="Margaria P."/>
            <person name="Menzel W."/>
            <person name="Winter S."/>
        </authorList>
    </citation>
    <scope>NUCLEOTIDE SEQUENCE</scope>
    <source>
        <strain evidence="1">DSMZ PV-0798</strain>
    </source>
</reference>
<dbReference type="EMBL" id="MW961161">
    <property type="protein sequence ID" value="QZA75364.1"/>
    <property type="molecule type" value="Genomic_RNA"/>
</dbReference>
<protein>
    <submittedName>
        <fullName evidence="1">10K protein</fullName>
    </submittedName>
</protein>
<organism evidence="1">
    <name type="scientific">Ophiovirus mirafioriense</name>
    <dbReference type="NCBI Taxonomy" id="2170048"/>
    <lineage>
        <taxon>Viruses</taxon>
        <taxon>Riboviria</taxon>
        <taxon>Orthornavirae</taxon>
        <taxon>Negarnaviricota</taxon>
        <taxon>Haploviricotina</taxon>
        <taxon>Milneviricetes</taxon>
        <taxon>Naedrevirales</taxon>
        <taxon>Aspiviridae</taxon>
        <taxon>Ophiovirus</taxon>
    </lineage>
</organism>